<accession>A0A1Q9EMA2</accession>
<dbReference type="Proteomes" id="UP000186817">
    <property type="component" value="Unassembled WGS sequence"/>
</dbReference>
<feature type="compositionally biased region" description="Polar residues" evidence="1">
    <location>
        <begin position="685"/>
        <end position="695"/>
    </location>
</feature>
<evidence type="ECO:0000256" key="1">
    <source>
        <dbReference type="SAM" id="MobiDB-lite"/>
    </source>
</evidence>
<dbReference type="AlphaFoldDB" id="A0A1Q9EMA2"/>
<reference evidence="2 3" key="1">
    <citation type="submission" date="2016-02" db="EMBL/GenBank/DDBJ databases">
        <title>Genome analysis of coral dinoflagellate symbionts highlights evolutionary adaptations to a symbiotic lifestyle.</title>
        <authorList>
            <person name="Aranda M."/>
            <person name="Li Y."/>
            <person name="Liew Y.J."/>
            <person name="Baumgarten S."/>
            <person name="Simakov O."/>
            <person name="Wilson M."/>
            <person name="Piel J."/>
            <person name="Ashoor H."/>
            <person name="Bougouffa S."/>
            <person name="Bajic V.B."/>
            <person name="Ryu T."/>
            <person name="Ravasi T."/>
            <person name="Bayer T."/>
            <person name="Micklem G."/>
            <person name="Kim H."/>
            <person name="Bhak J."/>
            <person name="Lajeunesse T.C."/>
            <person name="Voolstra C.R."/>
        </authorList>
    </citation>
    <scope>NUCLEOTIDE SEQUENCE [LARGE SCALE GENOMIC DNA]</scope>
    <source>
        <strain evidence="2 3">CCMP2467</strain>
    </source>
</reference>
<dbReference type="OrthoDB" id="10345625at2759"/>
<keyword evidence="3" id="KW-1185">Reference proteome</keyword>
<proteinExistence type="predicted"/>
<feature type="non-terminal residue" evidence="2">
    <location>
        <position position="1"/>
    </location>
</feature>
<comment type="caution">
    <text evidence="2">The sequence shown here is derived from an EMBL/GenBank/DDBJ whole genome shotgun (WGS) entry which is preliminary data.</text>
</comment>
<feature type="region of interest" description="Disordered" evidence="1">
    <location>
        <begin position="657"/>
        <end position="695"/>
    </location>
</feature>
<evidence type="ECO:0000313" key="2">
    <source>
        <dbReference type="EMBL" id="OLQ08518.1"/>
    </source>
</evidence>
<sequence>VPLSWSVILYKEQMTDYLRFRKFQDFAANCSDEASVFTAVSEEHKGCLPAVVHSCVGEQLGSLLPSPAASQKKGKKKDAEESLCLAVTALLESKLLPEASLEDLQLLQRLWTDSSSDLRLSAEEKLGEMLADAEYWGILRPMLHSEFWSNFVTSLQRPAKTSSAAADVRKAFDVLNSVIAGNADSYTDEQRESLSQALLKAARVPQPGVQAHVTSVLNGLAAVSKQTASQQISQTKLLCKAVVQKGLAELDFDSMLAMSDEYLRRGCWDELEDEVSLETTADGDTEQAEVEERQSSLKALLAAGEALMKQRRVFEAVLFATKAAQRFEDTKEDEDKNSFLLKWSKLKTLQQTGEQTSELIPAVSQQIEELLVAIRIPEIGPSLHVAAMEKFSAKLALLLLEACKDCKDSAAVAAAAAAVMDAQHETMQSCALCDTPSFARSCVEFACSEMVPVMQTAFLLTDTDLSADSQSVTDFLHSHLRAVCDLEQNKQRVMQVLETPDAESFLERAATLQKKVAPVLASKLQTLRAEVDKTLTVLQEQLVPSSVTNEDFLRQSLSGDALKKLLKACVKAEKNLAKASAIEEDMATRLATTKSAARAQITTWGVLTIMAEGDLQAQNKKGTDFRAALKEIWGEHKKMLASRLGPEMSKQVTDTIAGTLIVQPKGEAEQPGEEQPRKSTKRKAATQSTGSRKRA</sequence>
<name>A0A1Q9EMA2_SYMMI</name>
<gene>
    <name evidence="2" type="ORF">AK812_SmicGene7965</name>
</gene>
<organism evidence="2 3">
    <name type="scientific">Symbiodinium microadriaticum</name>
    <name type="common">Dinoflagellate</name>
    <name type="synonym">Zooxanthella microadriatica</name>
    <dbReference type="NCBI Taxonomy" id="2951"/>
    <lineage>
        <taxon>Eukaryota</taxon>
        <taxon>Sar</taxon>
        <taxon>Alveolata</taxon>
        <taxon>Dinophyceae</taxon>
        <taxon>Suessiales</taxon>
        <taxon>Symbiodiniaceae</taxon>
        <taxon>Symbiodinium</taxon>
    </lineage>
</organism>
<protein>
    <submittedName>
        <fullName evidence="2">Uncharacterized protein</fullName>
    </submittedName>
</protein>
<evidence type="ECO:0000313" key="3">
    <source>
        <dbReference type="Proteomes" id="UP000186817"/>
    </source>
</evidence>
<dbReference type="EMBL" id="LSRX01000116">
    <property type="protein sequence ID" value="OLQ08518.1"/>
    <property type="molecule type" value="Genomic_DNA"/>
</dbReference>